<dbReference type="GO" id="GO:0006310">
    <property type="term" value="P:DNA recombination"/>
    <property type="evidence" value="ECO:0007669"/>
    <property type="project" value="UniProtKB-KW"/>
</dbReference>
<accession>A0A5J4VNJ2</accession>
<dbReference type="InterPro" id="IPR013762">
    <property type="entry name" value="Integrase-like_cat_sf"/>
</dbReference>
<dbReference type="AlphaFoldDB" id="A0A5J4VNJ2"/>
<evidence type="ECO:0000256" key="1">
    <source>
        <dbReference type="ARBA" id="ARBA00023172"/>
    </source>
</evidence>
<dbReference type="Gene3D" id="1.10.443.10">
    <property type="entry name" value="Intergrase catalytic core"/>
    <property type="match status" value="1"/>
</dbReference>
<dbReference type="GO" id="GO:0003677">
    <property type="term" value="F:DNA binding"/>
    <property type="evidence" value="ECO:0007669"/>
    <property type="project" value="InterPro"/>
</dbReference>
<evidence type="ECO:0000313" key="4">
    <source>
        <dbReference type="Proteomes" id="UP000324800"/>
    </source>
</evidence>
<feature type="non-terminal residue" evidence="3">
    <location>
        <position position="1"/>
    </location>
</feature>
<evidence type="ECO:0000256" key="2">
    <source>
        <dbReference type="SAM" id="MobiDB-lite"/>
    </source>
</evidence>
<dbReference type="SUPFAM" id="SSF56349">
    <property type="entry name" value="DNA breaking-rejoining enzymes"/>
    <property type="match status" value="1"/>
</dbReference>
<gene>
    <name evidence="3" type="ORF">EZS28_020459</name>
</gene>
<feature type="region of interest" description="Disordered" evidence="2">
    <location>
        <begin position="216"/>
        <end position="268"/>
    </location>
</feature>
<dbReference type="InterPro" id="IPR011010">
    <property type="entry name" value="DNA_brk_join_enz"/>
</dbReference>
<reference evidence="3 4" key="1">
    <citation type="submission" date="2019-03" db="EMBL/GenBank/DDBJ databases">
        <title>Single cell metagenomics reveals metabolic interactions within the superorganism composed of flagellate Streblomastix strix and complex community of Bacteroidetes bacteria on its surface.</title>
        <authorList>
            <person name="Treitli S.C."/>
            <person name="Kolisko M."/>
            <person name="Husnik F."/>
            <person name="Keeling P."/>
            <person name="Hampl V."/>
        </authorList>
    </citation>
    <scope>NUCLEOTIDE SEQUENCE [LARGE SCALE GENOMIC DNA]</scope>
    <source>
        <strain evidence="3">ST1C</strain>
    </source>
</reference>
<dbReference type="GO" id="GO:0015074">
    <property type="term" value="P:DNA integration"/>
    <property type="evidence" value="ECO:0007669"/>
    <property type="project" value="InterPro"/>
</dbReference>
<evidence type="ECO:0008006" key="5">
    <source>
        <dbReference type="Google" id="ProtNLM"/>
    </source>
</evidence>
<protein>
    <recommendedName>
        <fullName evidence="5">Tyr recombinase domain-containing protein</fullName>
    </recommendedName>
</protein>
<proteinExistence type="predicted"/>
<feature type="region of interest" description="Disordered" evidence="2">
    <location>
        <begin position="166"/>
        <end position="198"/>
    </location>
</feature>
<feature type="compositionally biased region" description="Basic and acidic residues" evidence="2">
    <location>
        <begin position="256"/>
        <end position="268"/>
    </location>
</feature>
<dbReference type="EMBL" id="SNRW01005965">
    <property type="protein sequence ID" value="KAA6384015.1"/>
    <property type="molecule type" value="Genomic_DNA"/>
</dbReference>
<feature type="compositionally biased region" description="Polar residues" evidence="2">
    <location>
        <begin position="186"/>
        <end position="198"/>
    </location>
</feature>
<keyword evidence="1" id="KW-0233">DNA recombination</keyword>
<comment type="caution">
    <text evidence="3">The sequence shown here is derived from an EMBL/GenBank/DDBJ whole genome shotgun (WGS) entry which is preliminary data.</text>
</comment>
<sequence length="268" mass="30197">MEEMANIDLSVSIIDDQEQRAAVCIPPKQSVQRERYDVRKTEEPKVCPTETFFVWLTRLREHFQQSPTNFIHLFWTENWKRADQRNISTRLERLVQTLGVQNATATSIRHASSTELAAKGFDGRTINCFTHHTPDSKMNNRFYVFAENKEQDSIASALVKNHGMKQATQIVSKQRGDARVSDGDGLQQSPQGDDLQLSPQETLASPLSLPIISSQLIVEAESPNDHKSAKAQNSQMQKDDQDVRPQGKAQNSSMTKDSDRATTAEAQK</sequence>
<organism evidence="3 4">
    <name type="scientific">Streblomastix strix</name>
    <dbReference type="NCBI Taxonomy" id="222440"/>
    <lineage>
        <taxon>Eukaryota</taxon>
        <taxon>Metamonada</taxon>
        <taxon>Preaxostyla</taxon>
        <taxon>Oxymonadida</taxon>
        <taxon>Streblomastigidae</taxon>
        <taxon>Streblomastix</taxon>
    </lineage>
</organism>
<name>A0A5J4VNJ2_9EUKA</name>
<evidence type="ECO:0000313" key="3">
    <source>
        <dbReference type="EMBL" id="KAA6384015.1"/>
    </source>
</evidence>
<dbReference type="Proteomes" id="UP000324800">
    <property type="component" value="Unassembled WGS sequence"/>
</dbReference>